<dbReference type="PROSITE" id="PS51178">
    <property type="entry name" value="PASTA"/>
    <property type="match status" value="1"/>
</dbReference>
<protein>
    <submittedName>
        <fullName evidence="3">DUF6519 domain-containing protein</fullName>
    </submittedName>
</protein>
<keyword evidence="4" id="KW-1185">Reference proteome</keyword>
<dbReference type="EMBL" id="JASNFN010000002">
    <property type="protein sequence ID" value="MDP5181578.1"/>
    <property type="molecule type" value="Genomic_DNA"/>
</dbReference>
<sequence>MHGDFSRWTFDPEQGYRSVLLQQGRVLLDADWNEQAEITAHHDEVRTRDVVGRSGGTQELPDGKGGAGFAVVGPEGERPEGVAWEDLRITTGRYYVDGLLCEAAATAAPGWSLADQPHLPTVGGRPGLPEPQAAGRHALYLEVRDHLVTADEDSSLLEPALGGPDTTVRQRTLWQVRCVPLGDGEQCSDLHVEGWQREPAATMAAQLRVEPPGTDPCLLTTGGGYTRLENQLYRVQVHEPGDGTAPPTFLWSRENGSVVACVTALELTTTLSDMDAVATLDREGRDDELAFRQGDLVELTSVDLQLRGEPGLLAEAGAPLGLDLPLSWRDGGPTSLQELGDTPLVRRWEGGPHPATSTATELEGGITVTFAGEGPGRTGDFWLVPARAVRLSDGIALKSGTLLWPQQTEGQGIALPPHGPRRHVTPLAVLEKTEAGWTLESDCRRLFPPLTELVTLDLVGGDGQEARPGQVLPEPVRVVVRNGGLPVEGTAVHFATTDGGALLASADGNEIGPDVETTDLGVAEVWWSLNPSGPTTQRLRITRLDDHGEGVGVVLAVTGRLSVAEEVAWSPPDCEGFAQTATVQDALTHLVTTAELRLLGGDGQHAHERGTVLPHPVRVVLDSPCGPVQGGVVAQAGPDGLLRPLRPDESRPDRLDPGQDGRDASTDTDADGVAGFWWQPGFAEESSEALVLQPSHARAAPLSLSAQLLPAVGRRPGLHVESVRFRDGEEFLNDQTYSFDDLARGIDVELDAPVREESVAGKPVMRVQLDLPWPSSGDWASSTVGYQTVELGADLAADGALLRWSPWQETGGWLQQELPEQLAGRDWQRPIVGRFVIDGWAVISAEERARHLNGHADTRLQDGVTVLRLPTDDEVAGRQFVQWFRLERQRGPVLRLTVVPDVVGETLDTARALIEQARLRVGEVSGIVGRSAKVARTKPAAGRRAVVGSPVDIDLTGRIVIPQ</sequence>
<dbReference type="InterPro" id="IPR045392">
    <property type="entry name" value="DUF6519"/>
</dbReference>
<evidence type="ECO:0000313" key="4">
    <source>
        <dbReference type="Proteomes" id="UP001233673"/>
    </source>
</evidence>
<evidence type="ECO:0000259" key="2">
    <source>
        <dbReference type="PROSITE" id="PS51178"/>
    </source>
</evidence>
<evidence type="ECO:0000256" key="1">
    <source>
        <dbReference type="SAM" id="MobiDB-lite"/>
    </source>
</evidence>
<dbReference type="InterPro" id="IPR005543">
    <property type="entry name" value="PASTA_dom"/>
</dbReference>
<dbReference type="RefSeq" id="WP_305998297.1">
    <property type="nucleotide sequence ID" value="NZ_JASNFN010000002.1"/>
</dbReference>
<dbReference type="Pfam" id="PF20129">
    <property type="entry name" value="DUF6519"/>
    <property type="match status" value="2"/>
</dbReference>
<feature type="domain" description="PASTA" evidence="2">
    <location>
        <begin position="897"/>
        <end position="957"/>
    </location>
</feature>
<gene>
    <name evidence="3" type="ORF">QOZ88_02925</name>
</gene>
<feature type="compositionally biased region" description="Basic and acidic residues" evidence="1">
    <location>
        <begin position="645"/>
        <end position="665"/>
    </location>
</feature>
<dbReference type="Pfam" id="PF03793">
    <property type="entry name" value="PASTA"/>
    <property type="match status" value="1"/>
</dbReference>
<dbReference type="CDD" id="cd06577">
    <property type="entry name" value="PASTA_pknB"/>
    <property type="match status" value="1"/>
</dbReference>
<feature type="region of interest" description="Disordered" evidence="1">
    <location>
        <begin position="631"/>
        <end position="670"/>
    </location>
</feature>
<dbReference type="Gene3D" id="3.30.10.20">
    <property type="match status" value="1"/>
</dbReference>
<accession>A0ABT9I7Q3</accession>
<proteinExistence type="predicted"/>
<name>A0ABT9I7Q3_9ACTN</name>
<organism evidence="3 4">
    <name type="scientific">Blastococcus carthaginiensis</name>
    <dbReference type="NCBI Taxonomy" id="3050034"/>
    <lineage>
        <taxon>Bacteria</taxon>
        <taxon>Bacillati</taxon>
        <taxon>Actinomycetota</taxon>
        <taxon>Actinomycetes</taxon>
        <taxon>Geodermatophilales</taxon>
        <taxon>Geodermatophilaceae</taxon>
        <taxon>Blastococcus</taxon>
    </lineage>
</organism>
<reference evidence="4" key="1">
    <citation type="submission" date="2023-05" db="EMBL/GenBank/DDBJ databases">
        <title>Draft genome of Pseudofrankia sp. BMG5.37.</title>
        <authorList>
            <person name="Gtari M."/>
            <person name="Ghodhbane F."/>
            <person name="Sbissi I."/>
        </authorList>
    </citation>
    <scope>NUCLEOTIDE SEQUENCE [LARGE SCALE GENOMIC DNA]</scope>
    <source>
        <strain evidence="4">BMG 814</strain>
    </source>
</reference>
<dbReference type="Proteomes" id="UP001233673">
    <property type="component" value="Unassembled WGS sequence"/>
</dbReference>
<evidence type="ECO:0000313" key="3">
    <source>
        <dbReference type="EMBL" id="MDP5181578.1"/>
    </source>
</evidence>
<comment type="caution">
    <text evidence="3">The sequence shown here is derived from an EMBL/GenBank/DDBJ whole genome shotgun (WGS) entry which is preliminary data.</text>
</comment>